<dbReference type="InterPro" id="IPR038390">
    <property type="entry name" value="Metal_Tscrpt_repr_sf"/>
</dbReference>
<dbReference type="GO" id="GO:0003677">
    <property type="term" value="F:DNA binding"/>
    <property type="evidence" value="ECO:0007669"/>
    <property type="project" value="UniProtKB-KW"/>
</dbReference>
<dbReference type="AlphaFoldDB" id="A0A4R2TGE0"/>
<accession>A0A4R2TGE0</accession>
<comment type="caution">
    <text evidence="1">The sequence shown here is derived from an EMBL/GenBank/DDBJ whole genome shotgun (WGS) entry which is preliminary data.</text>
</comment>
<dbReference type="Pfam" id="PF02583">
    <property type="entry name" value="Trns_repr_metal"/>
    <property type="match status" value="1"/>
</dbReference>
<sequence length="94" mass="10721">MEKKPTEESLKVQKSIIDRLNRVEGQIRGIKNMVEKGTYCDDVINQIEASRSALGAIELILMESHFKNCVKEQIQSGNDEAMEDLLKIVKKLMK</sequence>
<dbReference type="EMBL" id="SLYC01000023">
    <property type="protein sequence ID" value="TCQ01766.1"/>
    <property type="molecule type" value="Genomic_DNA"/>
</dbReference>
<name>A0A4R2TGE0_9FIRM</name>
<keyword evidence="2" id="KW-1185">Reference proteome</keyword>
<evidence type="ECO:0000313" key="1">
    <source>
        <dbReference type="EMBL" id="TCQ01766.1"/>
    </source>
</evidence>
<keyword evidence="1" id="KW-0238">DNA-binding</keyword>
<dbReference type="Gene3D" id="1.20.58.1000">
    <property type="entry name" value="Metal-sensitive repressor, helix protomer"/>
    <property type="match status" value="1"/>
</dbReference>
<dbReference type="RefSeq" id="WP_243098234.1">
    <property type="nucleotide sequence ID" value="NZ_CP058648.1"/>
</dbReference>
<dbReference type="PANTHER" id="PTHR33677:SF3">
    <property type="entry name" value="COPPER-SENSING TRANSCRIPTIONAL REPRESSOR RICR"/>
    <property type="match status" value="1"/>
</dbReference>
<dbReference type="InterPro" id="IPR003735">
    <property type="entry name" value="Metal_Tscrpt_repr"/>
</dbReference>
<dbReference type="PANTHER" id="PTHR33677">
    <property type="entry name" value="TRANSCRIPTIONAL REPRESSOR FRMR-RELATED"/>
    <property type="match status" value="1"/>
</dbReference>
<gene>
    <name evidence="1" type="ORF">EDD79_102341</name>
</gene>
<organism evidence="1 2">
    <name type="scientific">Serpentinicella alkaliphila</name>
    <dbReference type="NCBI Taxonomy" id="1734049"/>
    <lineage>
        <taxon>Bacteria</taxon>
        <taxon>Bacillati</taxon>
        <taxon>Bacillota</taxon>
        <taxon>Clostridia</taxon>
        <taxon>Peptostreptococcales</taxon>
        <taxon>Natronincolaceae</taxon>
        <taxon>Serpentinicella</taxon>
    </lineage>
</organism>
<protein>
    <submittedName>
        <fullName evidence="1">DNA-binding FrmR family transcriptional regulator</fullName>
    </submittedName>
</protein>
<proteinExistence type="predicted"/>
<dbReference type="Proteomes" id="UP000295504">
    <property type="component" value="Unassembled WGS sequence"/>
</dbReference>
<reference evidence="1 2" key="1">
    <citation type="submission" date="2019-03" db="EMBL/GenBank/DDBJ databases">
        <title>Genomic Encyclopedia of Type Strains, Phase IV (KMG-IV): sequencing the most valuable type-strain genomes for metagenomic binning, comparative biology and taxonomic classification.</title>
        <authorList>
            <person name="Goeker M."/>
        </authorList>
    </citation>
    <scope>NUCLEOTIDE SEQUENCE [LARGE SCALE GENOMIC DNA]</scope>
    <source>
        <strain evidence="1 2">DSM 100013</strain>
    </source>
</reference>
<dbReference type="GO" id="GO:0046872">
    <property type="term" value="F:metal ion binding"/>
    <property type="evidence" value="ECO:0007669"/>
    <property type="project" value="InterPro"/>
</dbReference>
<dbReference type="CDD" id="cd10152">
    <property type="entry name" value="SaCsoR-like_DUF156"/>
    <property type="match status" value="1"/>
</dbReference>
<evidence type="ECO:0000313" key="2">
    <source>
        <dbReference type="Proteomes" id="UP000295504"/>
    </source>
</evidence>
<dbReference type="GO" id="GO:0045892">
    <property type="term" value="P:negative regulation of DNA-templated transcription"/>
    <property type="evidence" value="ECO:0007669"/>
    <property type="project" value="UniProtKB-ARBA"/>
</dbReference>